<sequence length="279" mass="30399">MSEEAKSVFQPQTRRPKPRLLVVSNPDDADADNSARVEAQSSFPPYNPWYPQPPYPGKPYEETQQPLKAPPPPPLHTNLPPASLGQYPASRPNPSNQSLSSPSSTSSRAFESTPPPSTPGQSNPPDDISSEGTLGQDGVLVGYPDVSEITPPSACSSRKGGFIQRFGAFPKHKRRASRPVSVRFTMKRSPCLRTLQSPITSVPDVSPSTSSSTVNEPLAQERINLLVTKDAEHLVTVDVYGVKLRDAAYIRERIFSKVRDLHNLVGFHNDSALHLASNS</sequence>
<name>A0ACB8UMC5_9APHY</name>
<reference evidence="1" key="1">
    <citation type="journal article" date="2021" name="Environ. Microbiol.">
        <title>Gene family expansions and transcriptome signatures uncover fungal adaptations to wood decay.</title>
        <authorList>
            <person name="Hage H."/>
            <person name="Miyauchi S."/>
            <person name="Viragh M."/>
            <person name="Drula E."/>
            <person name="Min B."/>
            <person name="Chaduli D."/>
            <person name="Navarro D."/>
            <person name="Favel A."/>
            <person name="Norest M."/>
            <person name="Lesage-Meessen L."/>
            <person name="Balint B."/>
            <person name="Merenyi Z."/>
            <person name="de Eugenio L."/>
            <person name="Morin E."/>
            <person name="Martinez A.T."/>
            <person name="Baldrian P."/>
            <person name="Stursova M."/>
            <person name="Martinez M.J."/>
            <person name="Novotny C."/>
            <person name="Magnuson J.K."/>
            <person name="Spatafora J.W."/>
            <person name="Maurice S."/>
            <person name="Pangilinan J."/>
            <person name="Andreopoulos W."/>
            <person name="LaButti K."/>
            <person name="Hundley H."/>
            <person name="Na H."/>
            <person name="Kuo A."/>
            <person name="Barry K."/>
            <person name="Lipzen A."/>
            <person name="Henrissat B."/>
            <person name="Riley R."/>
            <person name="Ahrendt S."/>
            <person name="Nagy L.G."/>
            <person name="Grigoriev I.V."/>
            <person name="Martin F."/>
            <person name="Rosso M.N."/>
        </authorList>
    </citation>
    <scope>NUCLEOTIDE SEQUENCE</scope>
    <source>
        <strain evidence="1">CBS 384.51</strain>
    </source>
</reference>
<dbReference type="EMBL" id="MU274900">
    <property type="protein sequence ID" value="KAI0094929.1"/>
    <property type="molecule type" value="Genomic_DNA"/>
</dbReference>
<protein>
    <submittedName>
        <fullName evidence="1">Uncharacterized protein</fullName>
    </submittedName>
</protein>
<evidence type="ECO:0000313" key="1">
    <source>
        <dbReference type="EMBL" id="KAI0094929.1"/>
    </source>
</evidence>
<comment type="caution">
    <text evidence="1">The sequence shown here is derived from an EMBL/GenBank/DDBJ whole genome shotgun (WGS) entry which is preliminary data.</text>
</comment>
<dbReference type="Proteomes" id="UP001055072">
    <property type="component" value="Unassembled WGS sequence"/>
</dbReference>
<evidence type="ECO:0000313" key="2">
    <source>
        <dbReference type="Proteomes" id="UP001055072"/>
    </source>
</evidence>
<gene>
    <name evidence="1" type="ORF">BDY19DRAFT_53504</name>
</gene>
<proteinExistence type="predicted"/>
<organism evidence="1 2">
    <name type="scientific">Irpex rosettiformis</name>
    <dbReference type="NCBI Taxonomy" id="378272"/>
    <lineage>
        <taxon>Eukaryota</taxon>
        <taxon>Fungi</taxon>
        <taxon>Dikarya</taxon>
        <taxon>Basidiomycota</taxon>
        <taxon>Agaricomycotina</taxon>
        <taxon>Agaricomycetes</taxon>
        <taxon>Polyporales</taxon>
        <taxon>Irpicaceae</taxon>
        <taxon>Irpex</taxon>
    </lineage>
</organism>
<accession>A0ACB8UMC5</accession>
<keyword evidence="2" id="KW-1185">Reference proteome</keyword>